<dbReference type="Pfam" id="PF25597">
    <property type="entry name" value="SH3_retrovirus"/>
    <property type="match status" value="1"/>
</dbReference>
<keyword evidence="4" id="KW-0175">Coiled coil</keyword>
<evidence type="ECO:0000313" key="9">
    <source>
        <dbReference type="Proteomes" id="UP001151760"/>
    </source>
</evidence>
<dbReference type="InterPro" id="IPR039537">
    <property type="entry name" value="Retrotran_Ty1/copia-like"/>
</dbReference>
<feature type="region of interest" description="Disordered" evidence="5">
    <location>
        <begin position="843"/>
        <end position="867"/>
    </location>
</feature>
<evidence type="ECO:0000256" key="5">
    <source>
        <dbReference type="SAM" id="MobiDB-lite"/>
    </source>
</evidence>
<comment type="caution">
    <text evidence="8">The sequence shown here is derived from an EMBL/GenBank/DDBJ whole genome shotgun (WGS) entry which is preliminary data.</text>
</comment>
<dbReference type="InterPro" id="IPR057670">
    <property type="entry name" value="SH3_retrovirus"/>
</dbReference>
<dbReference type="PROSITE" id="PS50994">
    <property type="entry name" value="INTEGRASE"/>
    <property type="match status" value="1"/>
</dbReference>
<keyword evidence="1" id="KW-0645">Protease</keyword>
<evidence type="ECO:0000313" key="8">
    <source>
        <dbReference type="EMBL" id="GJS77023.1"/>
    </source>
</evidence>
<dbReference type="Proteomes" id="UP001151760">
    <property type="component" value="Unassembled WGS sequence"/>
</dbReference>
<dbReference type="Pfam" id="PF07727">
    <property type="entry name" value="RVT_2"/>
    <property type="match status" value="1"/>
</dbReference>
<feature type="compositionally biased region" description="Polar residues" evidence="5">
    <location>
        <begin position="843"/>
        <end position="855"/>
    </location>
</feature>
<dbReference type="EMBL" id="BQNB010010417">
    <property type="protein sequence ID" value="GJS77023.1"/>
    <property type="molecule type" value="Genomic_DNA"/>
</dbReference>
<sequence>MQNKILAGGSKDRPPMLGSRRYSQWRSRFLRYIDTKPNGEGLRKNILSGPYVPSTVLVQVVAATEGNPAIQQHTTIETVLNMTLENKEHFMSEKEAIFLLLTGIGDDIYSTVDACKTANEMWIAIERLQPGKEIAKPVTPQSESVSEEDSDPEQAQEWDKDSAKEFGTPCKLLELGKLYEDPGSATEGYSALTARDLVTMQRNNRKPMHFQAKIQEVLPEESSSTEQLLEQGSGEATSCRDSCLIALQNKQNELEKYIAFNDRTIDYDILQTKLNETLGLLAHKDIDIKEGLKTKAYEISVVNQKHDELVKRSLLTKSQFKSTQKRKSKVISILKVKEEKDIDKIEAQIQDKNIAISELKKLIEKCKGKSMETQFDKPYVVRQPNAQRIPKPSNLPQNRKQAEIHSNVIKPGMYRIATTTTQTRTPQLPHALRNTNSHVSKSTEVNHYTSVSRPQLKSYQVKDKIVQLILFIVDSGCTKHMTKLLCNFVEKFLGTVRFRNDQFAPILGYGDLNQGNVTIKLVYYVEGLNHNLFLVGQFCDADLEVAFRKSTCFVRDLQGNDLLTGSRRSDLYTTKNLFKKQLHQLQSISMSKASPQLKHGTKFLNKTLHAYFKEEGIEHQTSTPRTPEQNGVVERQNRTLVEAARTMLSASNLPLSFWAEVVTTACYTQNRSIIISTQGKMAYHIINDKKPSIKHLHIFGCICYITRDGENLDKMKEKGDPCVMVGYSTQSKGYRVYNKRTRLIVESIHIKFDEIKEMMSDHNSSDLAPQRQEIQNVVPPAEKTDSSQQGLEFLFSPLLEEYYNPTHGQAEENNNDQAPNASLQQDDFFNPFYTRVQEIGESSVQEIGESSSRNINNDDEHSFQPQSHDYRWTRDHPLEQVRGDPTIATDLNLCLFALTDEFISLKTKSLGTSRQTFGKLIKSIKWFWKNIKVDDSDFARLEAVRIFVAHAAHKSFPIYQMDVKTAFLNGPLKEEVYVAQPEGFVDPDHPEKVYLLRKALVWIKASSKSLIKYGEDILLVQIYVDDIIFGVIIVVAIIGVVVVVGGVPSIIDLSFVIIGFLTELRFIICKLDVKESNCTGKVLTEAEYVALSASVPQVIEDEEHKFKIMASTTTKYHCYYDSHQHSNISNPVQQFVNQAHPYRYHEQVENGIIELIFCQNESSIS</sequence>
<keyword evidence="2" id="KW-0479">Metal-binding</keyword>
<evidence type="ECO:0000256" key="1">
    <source>
        <dbReference type="ARBA" id="ARBA00022670"/>
    </source>
</evidence>
<reference evidence="8" key="2">
    <citation type="submission" date="2022-01" db="EMBL/GenBank/DDBJ databases">
        <authorList>
            <person name="Yamashiro T."/>
            <person name="Shiraishi A."/>
            <person name="Satake H."/>
            <person name="Nakayama K."/>
        </authorList>
    </citation>
    <scope>NUCLEOTIDE SEQUENCE</scope>
</reference>
<dbReference type="InterPro" id="IPR054722">
    <property type="entry name" value="PolX-like_BBD"/>
</dbReference>
<evidence type="ECO:0000256" key="4">
    <source>
        <dbReference type="SAM" id="Coils"/>
    </source>
</evidence>
<dbReference type="InterPro" id="IPR012337">
    <property type="entry name" value="RNaseH-like_sf"/>
</dbReference>
<feature type="compositionally biased region" description="Acidic residues" evidence="5">
    <location>
        <begin position="145"/>
        <end position="156"/>
    </location>
</feature>
<dbReference type="PANTHER" id="PTHR42648:SF21">
    <property type="entry name" value="CYSTEINE-RICH RLK (RECEPTOR-LIKE PROTEIN KINASE) 8"/>
    <property type="match status" value="1"/>
</dbReference>
<evidence type="ECO:0000256" key="3">
    <source>
        <dbReference type="ARBA" id="ARBA00022801"/>
    </source>
</evidence>
<feature type="compositionally biased region" description="Basic and acidic residues" evidence="5">
    <location>
        <begin position="856"/>
        <end position="867"/>
    </location>
</feature>
<keyword evidence="9" id="KW-1185">Reference proteome</keyword>
<feature type="region of interest" description="Disordered" evidence="5">
    <location>
        <begin position="133"/>
        <end position="162"/>
    </location>
</feature>
<evidence type="ECO:0000256" key="2">
    <source>
        <dbReference type="ARBA" id="ARBA00022723"/>
    </source>
</evidence>
<dbReference type="PANTHER" id="PTHR42648">
    <property type="entry name" value="TRANSPOSASE, PUTATIVE-RELATED"/>
    <property type="match status" value="1"/>
</dbReference>
<evidence type="ECO:0000259" key="7">
    <source>
        <dbReference type="PROSITE" id="PS50994"/>
    </source>
</evidence>
<keyword evidence="3" id="KW-0378">Hydrolase</keyword>
<keyword evidence="6" id="KW-0472">Membrane</keyword>
<dbReference type="InterPro" id="IPR013103">
    <property type="entry name" value="RVT_2"/>
</dbReference>
<organism evidence="8 9">
    <name type="scientific">Tanacetum coccineum</name>
    <dbReference type="NCBI Taxonomy" id="301880"/>
    <lineage>
        <taxon>Eukaryota</taxon>
        <taxon>Viridiplantae</taxon>
        <taxon>Streptophyta</taxon>
        <taxon>Embryophyta</taxon>
        <taxon>Tracheophyta</taxon>
        <taxon>Spermatophyta</taxon>
        <taxon>Magnoliopsida</taxon>
        <taxon>eudicotyledons</taxon>
        <taxon>Gunneridae</taxon>
        <taxon>Pentapetalae</taxon>
        <taxon>asterids</taxon>
        <taxon>campanulids</taxon>
        <taxon>Asterales</taxon>
        <taxon>Asteraceae</taxon>
        <taxon>Asteroideae</taxon>
        <taxon>Anthemideae</taxon>
        <taxon>Anthemidinae</taxon>
        <taxon>Tanacetum</taxon>
    </lineage>
</organism>
<feature type="coiled-coil region" evidence="4">
    <location>
        <begin position="335"/>
        <end position="362"/>
    </location>
</feature>
<protein>
    <submittedName>
        <fullName evidence="8">Retrovirus-related pol polyprotein from transposon TNT 1-94</fullName>
    </submittedName>
</protein>
<dbReference type="InterPro" id="IPR036397">
    <property type="entry name" value="RNaseH_sf"/>
</dbReference>
<keyword evidence="6" id="KW-1133">Transmembrane helix</keyword>
<accession>A0ABQ4YGX9</accession>
<feature type="domain" description="Integrase catalytic" evidence="7">
    <location>
        <begin position="600"/>
        <end position="690"/>
    </location>
</feature>
<name>A0ABQ4YGX9_9ASTR</name>
<dbReference type="InterPro" id="IPR001584">
    <property type="entry name" value="Integrase_cat-core"/>
</dbReference>
<dbReference type="Gene3D" id="3.30.420.10">
    <property type="entry name" value="Ribonuclease H-like superfamily/Ribonuclease H"/>
    <property type="match status" value="1"/>
</dbReference>
<feature type="transmembrane region" description="Helical" evidence="6">
    <location>
        <begin position="1028"/>
        <end position="1061"/>
    </location>
</feature>
<evidence type="ECO:0000256" key="6">
    <source>
        <dbReference type="SAM" id="Phobius"/>
    </source>
</evidence>
<keyword evidence="6" id="KW-0812">Transmembrane</keyword>
<dbReference type="Pfam" id="PF22936">
    <property type="entry name" value="Pol_BBD"/>
    <property type="match status" value="1"/>
</dbReference>
<gene>
    <name evidence="8" type="ORF">Tco_0726904</name>
</gene>
<reference evidence="8" key="1">
    <citation type="journal article" date="2022" name="Int. J. Mol. Sci.">
        <title>Draft Genome of Tanacetum Coccineum: Genomic Comparison of Closely Related Tanacetum-Family Plants.</title>
        <authorList>
            <person name="Yamashiro T."/>
            <person name="Shiraishi A."/>
            <person name="Nakayama K."/>
            <person name="Satake H."/>
        </authorList>
    </citation>
    <scope>NUCLEOTIDE SEQUENCE</scope>
</reference>
<proteinExistence type="predicted"/>
<dbReference type="SUPFAM" id="SSF53098">
    <property type="entry name" value="Ribonuclease H-like"/>
    <property type="match status" value="1"/>
</dbReference>